<dbReference type="InterPro" id="IPR013611">
    <property type="entry name" value="Transp-assoc_OB_typ2"/>
</dbReference>
<dbReference type="SUPFAM" id="SSF52540">
    <property type="entry name" value="P-loop containing nucleoside triphosphate hydrolases"/>
    <property type="match status" value="1"/>
</dbReference>
<dbReference type="InterPro" id="IPR003439">
    <property type="entry name" value="ABC_transporter-like_ATP-bd"/>
</dbReference>
<dbReference type="KEGG" id="psil:PMA3_17855"/>
<keyword evidence="3 7" id="KW-0547">Nucleotide-binding</keyword>
<keyword evidence="1 7" id="KW-0813">Transport</keyword>
<dbReference type="InterPro" id="IPR017871">
    <property type="entry name" value="ABC_transporter-like_CS"/>
</dbReference>
<keyword evidence="4 7" id="KW-0067">ATP-binding</keyword>
<dbReference type="GO" id="GO:0015417">
    <property type="term" value="F:ABC-type polyamine transporter activity"/>
    <property type="evidence" value="ECO:0007669"/>
    <property type="project" value="UniProtKB-EC"/>
</dbReference>
<dbReference type="FunFam" id="3.40.50.300:FF:000133">
    <property type="entry name" value="Spermidine/putrescine import ATP-binding protein PotA"/>
    <property type="match status" value="1"/>
</dbReference>
<protein>
    <recommendedName>
        <fullName evidence="7">Spermidine/putrescine import ATP-binding protein PotA</fullName>
        <ecNumber evidence="7">7.6.2.11</ecNumber>
    </recommendedName>
</protein>
<evidence type="ECO:0000256" key="6">
    <source>
        <dbReference type="ARBA" id="ARBA00023136"/>
    </source>
</evidence>
<dbReference type="InterPro" id="IPR050093">
    <property type="entry name" value="ABC_SmlMolc_Importer"/>
</dbReference>
<evidence type="ECO:0000256" key="3">
    <source>
        <dbReference type="ARBA" id="ARBA00022741"/>
    </source>
</evidence>
<proteinExistence type="inferred from homology"/>
<keyword evidence="10" id="KW-1185">Reference proteome</keyword>
<evidence type="ECO:0000256" key="1">
    <source>
        <dbReference type="ARBA" id="ARBA00022448"/>
    </source>
</evidence>
<dbReference type="PROSITE" id="PS00211">
    <property type="entry name" value="ABC_TRANSPORTER_1"/>
    <property type="match status" value="1"/>
</dbReference>
<reference evidence="9 10" key="1">
    <citation type="journal article" date="2018" name="Syst. Appl. Microbiol.">
        <title>Pseudomonas silesiensis sp. nov. strain A3T isolated from a biological pesticide sewage treatment plant and analysis of the complete genome sequence.</title>
        <authorList>
            <person name="Kaminski M.A."/>
            <person name="Furmanczyk E.M."/>
            <person name="Sobczak A."/>
            <person name="Dziembowski A."/>
            <person name="Lipinski L."/>
        </authorList>
    </citation>
    <scope>NUCLEOTIDE SEQUENCE [LARGE SCALE GENOMIC DNA]</scope>
    <source>
        <strain evidence="9 10">A3</strain>
    </source>
</reference>
<dbReference type="AlphaFoldDB" id="A0A191YW18"/>
<dbReference type="Pfam" id="PF00005">
    <property type="entry name" value="ABC_tran"/>
    <property type="match status" value="1"/>
</dbReference>
<comment type="function">
    <text evidence="7">Part of the ABC transporter complex PotABCD involved in spermidine/putrescine import. Responsible for energy coupling to the transport system.</text>
</comment>
<dbReference type="InterPro" id="IPR003593">
    <property type="entry name" value="AAA+_ATPase"/>
</dbReference>
<dbReference type="InterPro" id="IPR027417">
    <property type="entry name" value="P-loop_NTPase"/>
</dbReference>
<dbReference type="PANTHER" id="PTHR42781">
    <property type="entry name" value="SPERMIDINE/PUTRESCINE IMPORT ATP-BINDING PROTEIN POTA"/>
    <property type="match status" value="1"/>
</dbReference>
<dbReference type="EC" id="7.6.2.11" evidence="7"/>
<evidence type="ECO:0000256" key="7">
    <source>
        <dbReference type="RuleBase" id="RU364083"/>
    </source>
</evidence>
<dbReference type="InterPro" id="IPR008995">
    <property type="entry name" value="Mo/tungstate-bd_C_term_dom"/>
</dbReference>
<dbReference type="EMBL" id="CP014870">
    <property type="protein sequence ID" value="ANJ56911.1"/>
    <property type="molecule type" value="Genomic_DNA"/>
</dbReference>
<dbReference type="GO" id="GO:0015847">
    <property type="term" value="P:putrescine transport"/>
    <property type="evidence" value="ECO:0007669"/>
    <property type="project" value="UniProtKB-ARBA"/>
</dbReference>
<feature type="domain" description="ABC transporter" evidence="8">
    <location>
        <begin position="5"/>
        <end position="235"/>
    </location>
</feature>
<dbReference type="InterPro" id="IPR012340">
    <property type="entry name" value="NA-bd_OB-fold"/>
</dbReference>
<sequence>MSVLLSIDSVCKSFGPFQALDNIHLDIEQGEFIVLLGPSGCGKTTLLRSIAGFMQPDSGRIAIDGQDVSRLPPYRRPLNTVFQNYALFPHMTVLENVAYGPRRQGVNRAEARIKAREALAMVGLEALEDRFPRALSGGQQQRVALARAIVNQPKLLLLDEPLSALDMKLRKRMQLELKHLQAKLGIAFIFVTHDQEEAMTIADRIVVMNAGRIEQVGASSEIYSAPASRFVADFIGEANLIGYQASESGEIRLGIAHTPISSGAKDLLPHGVAVLRPEHLQVLDASSPASASCCELKGTVTDIVTVGSHTLVHSLIDGQSIVARTMGFPRADLVTGSAVRLGFNPAHLHLIGEPV</sequence>
<evidence type="ECO:0000313" key="9">
    <source>
        <dbReference type="EMBL" id="ANJ56911.1"/>
    </source>
</evidence>
<evidence type="ECO:0000256" key="4">
    <source>
        <dbReference type="ARBA" id="ARBA00022840"/>
    </source>
</evidence>
<dbReference type="Gene3D" id="2.40.50.140">
    <property type="entry name" value="Nucleic acid-binding proteins"/>
    <property type="match status" value="1"/>
</dbReference>
<dbReference type="RefSeq" id="WP_064678420.1">
    <property type="nucleotide sequence ID" value="NZ_CP014870.1"/>
</dbReference>
<dbReference type="GO" id="GO:0043190">
    <property type="term" value="C:ATP-binding cassette (ABC) transporter complex"/>
    <property type="evidence" value="ECO:0007669"/>
    <property type="project" value="InterPro"/>
</dbReference>
<dbReference type="STRING" id="1853130.PMA3_17855"/>
<dbReference type="GO" id="GO:0016887">
    <property type="term" value="F:ATP hydrolysis activity"/>
    <property type="evidence" value="ECO:0007669"/>
    <property type="project" value="InterPro"/>
</dbReference>
<dbReference type="Pfam" id="PF08402">
    <property type="entry name" value="TOBE_2"/>
    <property type="match status" value="1"/>
</dbReference>
<dbReference type="PROSITE" id="PS50893">
    <property type="entry name" value="ABC_TRANSPORTER_2"/>
    <property type="match status" value="1"/>
</dbReference>
<gene>
    <name evidence="7" type="primary">potA</name>
    <name evidence="9" type="ORF">PMA3_17855</name>
</gene>
<evidence type="ECO:0000256" key="5">
    <source>
        <dbReference type="ARBA" id="ARBA00022967"/>
    </source>
</evidence>
<organism evidence="9 10">
    <name type="scientific">Pseudomonas silesiensis</name>
    <dbReference type="NCBI Taxonomy" id="1853130"/>
    <lineage>
        <taxon>Bacteria</taxon>
        <taxon>Pseudomonadati</taxon>
        <taxon>Pseudomonadota</taxon>
        <taxon>Gammaproteobacteria</taxon>
        <taxon>Pseudomonadales</taxon>
        <taxon>Pseudomonadaceae</taxon>
        <taxon>Pseudomonas</taxon>
    </lineage>
</organism>
<keyword evidence="6 7" id="KW-0472">Membrane</keyword>
<dbReference type="GO" id="GO:0005524">
    <property type="term" value="F:ATP binding"/>
    <property type="evidence" value="ECO:0007669"/>
    <property type="project" value="UniProtKB-KW"/>
</dbReference>
<keyword evidence="2 7" id="KW-1003">Cell membrane</keyword>
<evidence type="ECO:0000313" key="10">
    <source>
        <dbReference type="Proteomes" id="UP000078354"/>
    </source>
</evidence>
<name>A0A191YW18_9PSED</name>
<dbReference type="OrthoDB" id="9802264at2"/>
<dbReference type="Proteomes" id="UP000078354">
    <property type="component" value="Chromosome"/>
</dbReference>
<accession>A0A191YW18</accession>
<comment type="subunit">
    <text evidence="7">The complex is composed of two ATP-binding proteins (PotA), two transmembrane proteins (PotB and PotC) and a solute-binding protein (PotD).</text>
</comment>
<evidence type="ECO:0000259" key="8">
    <source>
        <dbReference type="PROSITE" id="PS50893"/>
    </source>
</evidence>
<dbReference type="NCBIfam" id="TIGR01187">
    <property type="entry name" value="potA"/>
    <property type="match status" value="1"/>
</dbReference>
<comment type="catalytic activity">
    <reaction evidence="7">
        <text>ATP + H2O + polyamine-[polyamine-binding protein]Side 1 = ADP + phosphate + polyamineSide 2 + [polyamine-binding protein]Side 1.</text>
        <dbReference type="EC" id="7.6.2.11"/>
    </reaction>
</comment>
<keyword evidence="5 7" id="KW-1278">Translocase</keyword>
<comment type="similarity">
    <text evidence="7">Belongs to the ABC transporter superfamily. Spermidine/putrescine importer (TC 3.A.1.11.1) family.</text>
</comment>
<dbReference type="SUPFAM" id="SSF50331">
    <property type="entry name" value="MOP-like"/>
    <property type="match status" value="1"/>
</dbReference>
<dbReference type="InterPro" id="IPR005893">
    <property type="entry name" value="PotA-like"/>
</dbReference>
<dbReference type="Gene3D" id="3.40.50.300">
    <property type="entry name" value="P-loop containing nucleotide triphosphate hydrolases"/>
    <property type="match status" value="1"/>
</dbReference>
<dbReference type="PANTHER" id="PTHR42781:SF4">
    <property type="entry name" value="SPERMIDINE_PUTRESCINE IMPORT ATP-BINDING PROTEIN POTA"/>
    <property type="match status" value="1"/>
</dbReference>
<dbReference type="SMART" id="SM00382">
    <property type="entry name" value="AAA"/>
    <property type="match status" value="1"/>
</dbReference>
<evidence type="ECO:0000256" key="2">
    <source>
        <dbReference type="ARBA" id="ARBA00022475"/>
    </source>
</evidence>